<feature type="compositionally biased region" description="Low complexity" evidence="1">
    <location>
        <begin position="8"/>
        <end position="25"/>
    </location>
</feature>
<proteinExistence type="predicted"/>
<evidence type="ECO:0000313" key="2">
    <source>
        <dbReference type="EMBL" id="TKD07604.1"/>
    </source>
</evidence>
<organism evidence="2 3">
    <name type="scientific">Polyangium fumosum</name>
    <dbReference type="NCBI Taxonomy" id="889272"/>
    <lineage>
        <taxon>Bacteria</taxon>
        <taxon>Pseudomonadati</taxon>
        <taxon>Myxococcota</taxon>
        <taxon>Polyangia</taxon>
        <taxon>Polyangiales</taxon>
        <taxon>Polyangiaceae</taxon>
        <taxon>Polyangium</taxon>
    </lineage>
</organism>
<reference evidence="2 3" key="1">
    <citation type="submission" date="2019-04" db="EMBL/GenBank/DDBJ databases">
        <authorList>
            <person name="Li Y."/>
            <person name="Wang J."/>
        </authorList>
    </citation>
    <scope>NUCLEOTIDE SEQUENCE [LARGE SCALE GENOMIC DNA]</scope>
    <source>
        <strain evidence="2 3">DSM 14668</strain>
    </source>
</reference>
<gene>
    <name evidence="2" type="ORF">E8A74_17735</name>
</gene>
<accession>A0A4U1JC06</accession>
<evidence type="ECO:0000313" key="3">
    <source>
        <dbReference type="Proteomes" id="UP000309215"/>
    </source>
</evidence>
<name>A0A4U1JC06_9BACT</name>
<dbReference type="EMBL" id="SSMQ01000016">
    <property type="protein sequence ID" value="TKD07604.1"/>
    <property type="molecule type" value="Genomic_DNA"/>
</dbReference>
<comment type="caution">
    <text evidence="2">The sequence shown here is derived from an EMBL/GenBank/DDBJ whole genome shotgun (WGS) entry which is preliminary data.</text>
</comment>
<dbReference type="AlphaFoldDB" id="A0A4U1JC06"/>
<protein>
    <submittedName>
        <fullName evidence="2">Uncharacterized protein</fullName>
    </submittedName>
</protein>
<evidence type="ECO:0000256" key="1">
    <source>
        <dbReference type="SAM" id="MobiDB-lite"/>
    </source>
</evidence>
<sequence>MGCGGGDTTSSSSQGGGSATTSSSSGEGGHDDGGVAPAIYHHGDMVTIQGDLGSNDVTKTFLGGADGMIESMSPGQSMMSGNGWTFNMLGGPSSVKVDATRGKVLFTPEDSMNYNATRRFDSGFAIQEQRHFYKAHYVRNVMLLDGMPYQKSYQWKHERVSWENSVSDNDCEIKVYSWFAGGGGVITYVNRSTTDKSTYYGGKAADSNRDWALMEMMVFTGTQGQEDGKLITRVHKNGKTLISQNKQTERVYADPTGDCATSSSRTTSAISVRSRTAWTIPCLSRTCASSTRTIAASSSATRPRRAGNASSCATAWTSRAPPCARCKTG</sequence>
<dbReference type="Proteomes" id="UP000309215">
    <property type="component" value="Unassembled WGS sequence"/>
</dbReference>
<keyword evidence="3" id="KW-1185">Reference proteome</keyword>
<feature type="region of interest" description="Disordered" evidence="1">
    <location>
        <begin position="1"/>
        <end position="38"/>
    </location>
</feature>